<evidence type="ECO:0000313" key="10">
    <source>
        <dbReference type="Proteomes" id="UP000002499"/>
    </source>
</evidence>
<keyword evidence="3" id="KW-0274">FAD</keyword>
<dbReference type="SUPFAM" id="SSF54373">
    <property type="entry name" value="FAD-linked reductases, C-terminal domain"/>
    <property type="match status" value="1"/>
</dbReference>
<evidence type="ECO:0000256" key="3">
    <source>
        <dbReference type="ARBA" id="ARBA00022827"/>
    </source>
</evidence>
<dbReference type="AlphaFoldDB" id="E9E8U0"/>
<proteinExistence type="inferred from homology"/>
<gene>
    <name evidence="9" type="ORF">MAC_06288</name>
</gene>
<dbReference type="InterPro" id="IPR002938">
    <property type="entry name" value="FAD-bd"/>
</dbReference>
<feature type="domain" description="FAD-binding" evidence="8">
    <location>
        <begin position="20"/>
        <end position="375"/>
    </location>
</feature>
<evidence type="ECO:0000256" key="5">
    <source>
        <dbReference type="ARBA" id="ARBA00023033"/>
    </source>
</evidence>
<dbReference type="InParanoid" id="E9E8U0"/>
<evidence type="ECO:0000259" key="8">
    <source>
        <dbReference type="Pfam" id="PF01494"/>
    </source>
</evidence>
<accession>E9E8U0</accession>
<evidence type="ECO:0000256" key="1">
    <source>
        <dbReference type="ARBA" id="ARBA00007992"/>
    </source>
</evidence>
<keyword evidence="4" id="KW-0560">Oxidoreductase</keyword>
<sequence length="447" mass="49261">MEYIRETINWNGHKAMKPLSVIIVGAGIGGLALGIGLQKTGHKVRILEQVKEIAEVGAGIQVAPNAARILYRFGVLEEVMKYANVLERNSLRRYANDEELGTAQLMPDAGDKYGAPLSVIHRGDLQRILLQAATACGCNILTSHKVVKVDDGFEPRVQVQGGHWFSGDVVFAADGIKSSIRAQIAASHGHQDRSSPTGDAAYRVLIPKKEMEHDKDAMALLQENVGMRYMGPGGHIMAYPIKNNTVYNMVLLHPAKENQMSETGKETSWTTKGSKVEMMDFYRNWSPLIQNLLNYVPEGEVLEWTLNSHVPLPRWVENKVGLVGDACHPMLPYVAQGAANAIEDAGAITAALTCTCDVRLALVAYEIVRKERGERIQASASTVRETLHLPDGPEQEQRDKSIRAASHGEGNHPDLWADTHWQDYMWGVDIMKDVIGSWTELSRQAGA</sequence>
<name>E9E8U0_METAQ</name>
<dbReference type="HOGENOM" id="CLU_009665_19_3_1"/>
<feature type="region of interest" description="Disordered" evidence="6">
    <location>
        <begin position="379"/>
        <end position="400"/>
    </location>
</feature>
<dbReference type="OrthoDB" id="1878542at2759"/>
<evidence type="ECO:0000256" key="7">
    <source>
        <dbReference type="SAM" id="Phobius"/>
    </source>
</evidence>
<dbReference type="PANTHER" id="PTHR13789:SF147">
    <property type="entry name" value="PUTATIVE (AFU_ORTHOLOGUE AFUA_2G01950)-RELATED"/>
    <property type="match status" value="1"/>
</dbReference>
<evidence type="ECO:0000256" key="6">
    <source>
        <dbReference type="SAM" id="MobiDB-lite"/>
    </source>
</evidence>
<keyword evidence="2" id="KW-0285">Flavoprotein</keyword>
<organism evidence="10">
    <name type="scientific">Metarhizium acridum (strain CQMa 102)</name>
    <dbReference type="NCBI Taxonomy" id="655827"/>
    <lineage>
        <taxon>Eukaryota</taxon>
        <taxon>Fungi</taxon>
        <taxon>Dikarya</taxon>
        <taxon>Ascomycota</taxon>
        <taxon>Pezizomycotina</taxon>
        <taxon>Sordariomycetes</taxon>
        <taxon>Hypocreomycetidae</taxon>
        <taxon>Hypocreales</taxon>
        <taxon>Clavicipitaceae</taxon>
        <taxon>Metarhizium</taxon>
    </lineage>
</organism>
<dbReference type="eggNOG" id="KOG2614">
    <property type="taxonomic scope" value="Eukaryota"/>
</dbReference>
<dbReference type="GeneID" id="19250599"/>
<dbReference type="Pfam" id="PF01494">
    <property type="entry name" value="FAD_binding_3"/>
    <property type="match status" value="1"/>
</dbReference>
<dbReference type="Proteomes" id="UP000002499">
    <property type="component" value="Unassembled WGS sequence"/>
</dbReference>
<dbReference type="GO" id="GO:0004497">
    <property type="term" value="F:monooxygenase activity"/>
    <property type="evidence" value="ECO:0007669"/>
    <property type="project" value="UniProtKB-KW"/>
</dbReference>
<dbReference type="InterPro" id="IPR050493">
    <property type="entry name" value="FAD-dep_Monooxygenase_BioMet"/>
</dbReference>
<evidence type="ECO:0000256" key="2">
    <source>
        <dbReference type="ARBA" id="ARBA00022630"/>
    </source>
</evidence>
<dbReference type="InterPro" id="IPR036188">
    <property type="entry name" value="FAD/NAD-bd_sf"/>
</dbReference>
<dbReference type="PANTHER" id="PTHR13789">
    <property type="entry name" value="MONOOXYGENASE"/>
    <property type="match status" value="1"/>
</dbReference>
<comment type="similarity">
    <text evidence="1">Belongs to the paxM FAD-dependent monooxygenase family.</text>
</comment>
<keyword evidence="10" id="KW-1185">Reference proteome</keyword>
<dbReference type="PRINTS" id="PR00420">
    <property type="entry name" value="RNGMNOXGNASE"/>
</dbReference>
<keyword evidence="7" id="KW-0812">Transmembrane</keyword>
<keyword evidence="5" id="KW-0503">Monooxygenase</keyword>
<evidence type="ECO:0000256" key="4">
    <source>
        <dbReference type="ARBA" id="ARBA00023002"/>
    </source>
</evidence>
<dbReference type="OMA" id="GEVMEWT"/>
<keyword evidence="7" id="KW-0472">Membrane</keyword>
<dbReference type="STRING" id="655827.E9E8U0"/>
<reference evidence="9 10" key="1">
    <citation type="journal article" date="2011" name="PLoS Genet.">
        <title>Genome sequencing and comparative transcriptomics of the model entomopathogenic fungi Metarhizium anisopliae and M. acridum.</title>
        <authorList>
            <person name="Gao Q."/>
            <person name="Jin K."/>
            <person name="Ying S.H."/>
            <person name="Zhang Y."/>
            <person name="Xiao G."/>
            <person name="Shang Y."/>
            <person name="Duan Z."/>
            <person name="Hu X."/>
            <person name="Xie X.Q."/>
            <person name="Zhou G."/>
            <person name="Peng G."/>
            <person name="Luo Z."/>
            <person name="Huang W."/>
            <person name="Wang B."/>
            <person name="Fang W."/>
            <person name="Wang S."/>
            <person name="Zhong Y."/>
            <person name="Ma L.J."/>
            <person name="St Leger R.J."/>
            <person name="Zhao G.P."/>
            <person name="Pei Y."/>
            <person name="Feng M.G."/>
            <person name="Xia Y."/>
            <person name="Wang C."/>
        </authorList>
    </citation>
    <scope>NUCLEOTIDE SEQUENCE [LARGE SCALE GENOMIC DNA]</scope>
    <source>
        <strain evidence="9 10">CQMa 102</strain>
    </source>
</reference>
<evidence type="ECO:0000313" key="9">
    <source>
        <dbReference type="EMBL" id="EFY87694.1"/>
    </source>
</evidence>
<keyword evidence="7" id="KW-1133">Transmembrane helix</keyword>
<dbReference type="KEGG" id="maw:19250599"/>
<protein>
    <submittedName>
        <fullName evidence="9">Salicylate hydroxylase, putative</fullName>
    </submittedName>
</protein>
<dbReference type="Gene3D" id="3.50.50.60">
    <property type="entry name" value="FAD/NAD(P)-binding domain"/>
    <property type="match status" value="1"/>
</dbReference>
<dbReference type="SUPFAM" id="SSF51905">
    <property type="entry name" value="FAD/NAD(P)-binding domain"/>
    <property type="match status" value="1"/>
</dbReference>
<feature type="transmembrane region" description="Helical" evidence="7">
    <location>
        <begin position="19"/>
        <end position="37"/>
    </location>
</feature>
<dbReference type="EMBL" id="GL698523">
    <property type="protein sequence ID" value="EFY87694.1"/>
    <property type="molecule type" value="Genomic_DNA"/>
</dbReference>
<dbReference type="GO" id="GO:0071949">
    <property type="term" value="F:FAD binding"/>
    <property type="evidence" value="ECO:0007669"/>
    <property type="project" value="InterPro"/>
</dbReference>